<dbReference type="GeneID" id="8297628"/>
<dbReference type="VEuPathDB" id="FungiDB:CTRG_01014"/>
<dbReference type="HOGENOM" id="CLU_047579_0_0_1"/>
<keyword evidence="4" id="KW-1185">Reference proteome</keyword>
<dbReference type="RefSeq" id="XP_002546232.1">
    <property type="nucleotide sequence ID" value="XM_002546186.1"/>
</dbReference>
<reference evidence="3 4" key="1">
    <citation type="journal article" date="2009" name="Nature">
        <title>Evolution of pathogenicity and sexual reproduction in eight Candida genomes.</title>
        <authorList>
            <person name="Butler G."/>
            <person name="Rasmussen M.D."/>
            <person name="Lin M.F."/>
            <person name="Santos M.A."/>
            <person name="Sakthikumar S."/>
            <person name="Munro C.A."/>
            <person name="Rheinbay E."/>
            <person name="Grabherr M."/>
            <person name="Forche A."/>
            <person name="Reedy J.L."/>
            <person name="Agrafioti I."/>
            <person name="Arnaud M.B."/>
            <person name="Bates S."/>
            <person name="Brown A.J."/>
            <person name="Brunke S."/>
            <person name="Costanzo M.C."/>
            <person name="Fitzpatrick D.A."/>
            <person name="de Groot P.W."/>
            <person name="Harris D."/>
            <person name="Hoyer L.L."/>
            <person name="Hube B."/>
            <person name="Klis F.M."/>
            <person name="Kodira C."/>
            <person name="Lennard N."/>
            <person name="Logue M.E."/>
            <person name="Martin R."/>
            <person name="Neiman A.M."/>
            <person name="Nikolaou E."/>
            <person name="Quail M.A."/>
            <person name="Quinn J."/>
            <person name="Santos M.C."/>
            <person name="Schmitzberger F.F."/>
            <person name="Sherlock G."/>
            <person name="Shah P."/>
            <person name="Silverstein K.A."/>
            <person name="Skrzypek M.S."/>
            <person name="Soll D."/>
            <person name="Staggs R."/>
            <person name="Stansfield I."/>
            <person name="Stumpf M.P."/>
            <person name="Sudbery P.E."/>
            <person name="Srikantha T."/>
            <person name="Zeng Q."/>
            <person name="Berman J."/>
            <person name="Berriman M."/>
            <person name="Heitman J."/>
            <person name="Gow N.A."/>
            <person name="Lorenz M.C."/>
            <person name="Birren B.W."/>
            <person name="Kellis M."/>
            <person name="Cuomo C.A."/>
        </authorList>
    </citation>
    <scope>NUCLEOTIDE SEQUENCE [LARGE SCALE GENOMIC DNA]</scope>
    <source>
        <strain evidence="4">ATCC MYA-3404 / T1</strain>
    </source>
</reference>
<dbReference type="eggNOG" id="ENOG502RPUV">
    <property type="taxonomic scope" value="Eukaryota"/>
</dbReference>
<dbReference type="KEGG" id="ctp:CTRG_01014"/>
<gene>
    <name evidence="3" type="ORF">CTRG_01014</name>
</gene>
<feature type="region of interest" description="Disordered" evidence="1">
    <location>
        <begin position="49"/>
        <end position="80"/>
    </location>
</feature>
<sequence>MSDQLSTTRFRRVLRPLLSKIHALNDLYSKNPLVFDFDISKINKDCKSNKHLNETTPHSNHKQQRLHTTKRPKLGEEPIPDFYNPINSDDRLRSLRPFITPELYKSYTDLFHIVKSILLLLAPKQEHKWKLSSRCAFEIGKEMAESTRTTYYRLNNVSLFDPSSVNESIKELNQELYEDLDDWMKVEMEPMSITVNYTRELFAGYIIRLIVIHSQTTLYMFVPVLMHWLLMQGTFLRKLGSFLSYEYFTFPDISTTNVEKLNGLSFNDTILVFWSLYVVNYWAPFMNQQLLSEIIPYKISLDLFEELEVVHELSSGYFREQVYGVYQYEKNTNVIAMMMVRILQKTRKKLTSYDEAYIHFKEIYKLLLEVVRHWLPYYNRGFNNNKVVFNSIKRLRQYSEEKLSILSQQGGQYMKLYVNYKGLLDTVDTIGQYCIYPETKSKIDSVDKTAKIAVKLGFDSEDFLYWLYENN</sequence>
<feature type="transmembrane region" description="Helical" evidence="2">
    <location>
        <begin position="205"/>
        <end position="230"/>
    </location>
</feature>
<keyword evidence="2" id="KW-1133">Transmembrane helix</keyword>
<dbReference type="AlphaFoldDB" id="C5M4M4"/>
<keyword evidence="2" id="KW-0812">Transmembrane</keyword>
<feature type="compositionally biased region" description="Basic residues" evidence="1">
    <location>
        <begin position="59"/>
        <end position="72"/>
    </location>
</feature>
<keyword evidence="2" id="KW-0472">Membrane</keyword>
<dbReference type="OrthoDB" id="4077683at2759"/>
<name>C5M4M4_CANTT</name>
<proteinExistence type="predicted"/>
<protein>
    <submittedName>
        <fullName evidence="3">Uncharacterized protein</fullName>
    </submittedName>
</protein>
<dbReference type="Proteomes" id="UP000002037">
    <property type="component" value="Unassembled WGS sequence"/>
</dbReference>
<evidence type="ECO:0000313" key="3">
    <source>
        <dbReference type="EMBL" id="EER36274.1"/>
    </source>
</evidence>
<evidence type="ECO:0000313" key="4">
    <source>
        <dbReference type="Proteomes" id="UP000002037"/>
    </source>
</evidence>
<dbReference type="EMBL" id="GG692395">
    <property type="protein sequence ID" value="EER36274.1"/>
    <property type="molecule type" value="Genomic_DNA"/>
</dbReference>
<organism evidence="3 4">
    <name type="scientific">Candida tropicalis (strain ATCC MYA-3404 / T1)</name>
    <name type="common">Yeast</name>
    <dbReference type="NCBI Taxonomy" id="294747"/>
    <lineage>
        <taxon>Eukaryota</taxon>
        <taxon>Fungi</taxon>
        <taxon>Dikarya</taxon>
        <taxon>Ascomycota</taxon>
        <taxon>Saccharomycotina</taxon>
        <taxon>Pichiomycetes</taxon>
        <taxon>Debaryomycetaceae</taxon>
        <taxon>Candida/Lodderomyces clade</taxon>
        <taxon>Candida</taxon>
    </lineage>
</organism>
<evidence type="ECO:0000256" key="1">
    <source>
        <dbReference type="SAM" id="MobiDB-lite"/>
    </source>
</evidence>
<evidence type="ECO:0000256" key="2">
    <source>
        <dbReference type="SAM" id="Phobius"/>
    </source>
</evidence>
<accession>C5M4M4</accession>